<evidence type="ECO:0000256" key="2">
    <source>
        <dbReference type="ARBA" id="ARBA00010407"/>
    </source>
</evidence>
<dbReference type="Pfam" id="PF02338">
    <property type="entry name" value="OTU"/>
    <property type="match status" value="1"/>
</dbReference>
<keyword evidence="6" id="KW-0378">Hydrolase</keyword>
<evidence type="ECO:0000256" key="1">
    <source>
        <dbReference type="ARBA" id="ARBA00000707"/>
    </source>
</evidence>
<dbReference type="GO" id="GO:0004843">
    <property type="term" value="F:cysteine-type deubiquitinase activity"/>
    <property type="evidence" value="ECO:0007669"/>
    <property type="project" value="UniProtKB-EC"/>
</dbReference>
<protein>
    <recommendedName>
        <fullName evidence="3">ubiquitinyl hydrolase 1</fullName>
        <ecNumber evidence="3">3.4.19.12</ecNumber>
    </recommendedName>
</protein>
<organism evidence="10">
    <name type="scientific">Eucampia antarctica</name>
    <dbReference type="NCBI Taxonomy" id="49252"/>
    <lineage>
        <taxon>Eukaryota</taxon>
        <taxon>Sar</taxon>
        <taxon>Stramenopiles</taxon>
        <taxon>Ochrophyta</taxon>
        <taxon>Bacillariophyta</taxon>
        <taxon>Mediophyceae</taxon>
        <taxon>Biddulphiophycidae</taxon>
        <taxon>Hemiaulales</taxon>
        <taxon>Hemiaulaceae</taxon>
        <taxon>Eucampia</taxon>
    </lineage>
</organism>
<evidence type="ECO:0000256" key="6">
    <source>
        <dbReference type="ARBA" id="ARBA00022801"/>
    </source>
</evidence>
<dbReference type="EC" id="3.4.19.12" evidence="3"/>
<keyword evidence="4" id="KW-0645">Protease</keyword>
<comment type="similarity">
    <text evidence="2">Belongs to the peptidase C85 family.</text>
</comment>
<evidence type="ECO:0000256" key="3">
    <source>
        <dbReference type="ARBA" id="ARBA00012759"/>
    </source>
</evidence>
<sequence length="411" mass="46139">MGRVYNSQQPDFENTSKNKRDDSLVVINNCYDDKEELQPQFDIDPLTTTEPFKESLKKRGLEMVEQDGDGNCLFRAVSLQIYGDSNMHVEIRNRCLDYMAREEAHFSQFVVGEPFREYLTRKRINGVHANNPEIQAISELFNRPVEVYVPSNGAKPINIFHSEYKTADIPIRLSYHDGNHYNAVINPLCPTAGLGLGLPGLEPGLADKLQMQKAVEESDELHIKKIAEDSHEGDLQRALDESRSDYQQKFMKHKALALSDLEATDYEIEQAVLQKSLESYKKSESKKQPWNRRRHTGSPQPFASKTTLSPEYSSTIAHFACQPESSSNAASTAITETCASVATAAVASASTNPNFNDVDSIPEHLLNSDEYPQSVQELVMNGFELSKVVKAYELVGNNFDDMLTFLMSIGN</sequence>
<gene>
    <name evidence="10" type="ORF">EANT1437_LOCUS12989</name>
</gene>
<dbReference type="PANTHER" id="PTHR12419">
    <property type="entry name" value="OTU DOMAIN CONTAINING PROTEIN"/>
    <property type="match status" value="1"/>
</dbReference>
<dbReference type="GO" id="GO:0061578">
    <property type="term" value="F:K63-linked deubiquitinase activity"/>
    <property type="evidence" value="ECO:0007669"/>
    <property type="project" value="TreeGrafter"/>
</dbReference>
<dbReference type="SUPFAM" id="SSF54001">
    <property type="entry name" value="Cysteine proteinases"/>
    <property type="match status" value="1"/>
</dbReference>
<dbReference type="Gene3D" id="3.90.70.80">
    <property type="match status" value="1"/>
</dbReference>
<evidence type="ECO:0000259" key="8">
    <source>
        <dbReference type="PROSITE" id="PS50030"/>
    </source>
</evidence>
<dbReference type="AlphaFoldDB" id="A0A7S2S8I2"/>
<dbReference type="EMBL" id="HBHI01025292">
    <property type="protein sequence ID" value="CAD9692754.1"/>
    <property type="molecule type" value="Transcribed_RNA"/>
</dbReference>
<name>A0A7S2S8I2_9STRA</name>
<dbReference type="InterPro" id="IPR050704">
    <property type="entry name" value="Peptidase_C85-like"/>
</dbReference>
<dbReference type="PROSITE" id="PS50802">
    <property type="entry name" value="OTU"/>
    <property type="match status" value="1"/>
</dbReference>
<dbReference type="PROSITE" id="PS50030">
    <property type="entry name" value="UBA"/>
    <property type="match status" value="1"/>
</dbReference>
<feature type="domain" description="OTU" evidence="9">
    <location>
        <begin position="61"/>
        <end position="187"/>
    </location>
</feature>
<dbReference type="GO" id="GO:0016579">
    <property type="term" value="P:protein deubiquitination"/>
    <property type="evidence" value="ECO:0007669"/>
    <property type="project" value="TreeGrafter"/>
</dbReference>
<evidence type="ECO:0000256" key="7">
    <source>
        <dbReference type="SAM" id="MobiDB-lite"/>
    </source>
</evidence>
<feature type="region of interest" description="Disordered" evidence="7">
    <location>
        <begin position="279"/>
        <end position="307"/>
    </location>
</feature>
<evidence type="ECO:0000259" key="9">
    <source>
        <dbReference type="PROSITE" id="PS50802"/>
    </source>
</evidence>
<accession>A0A7S2S8I2</accession>
<evidence type="ECO:0000313" key="10">
    <source>
        <dbReference type="EMBL" id="CAD9692754.1"/>
    </source>
</evidence>
<keyword evidence="5" id="KW-0833">Ubl conjugation pathway</keyword>
<evidence type="ECO:0000256" key="4">
    <source>
        <dbReference type="ARBA" id="ARBA00022670"/>
    </source>
</evidence>
<dbReference type="PANTHER" id="PTHR12419:SF4">
    <property type="entry name" value="OTU DOMAIN-CONTAINING PROTEIN 5"/>
    <property type="match status" value="1"/>
</dbReference>
<reference evidence="10" key="1">
    <citation type="submission" date="2021-01" db="EMBL/GenBank/DDBJ databases">
        <authorList>
            <person name="Corre E."/>
            <person name="Pelletier E."/>
            <person name="Niang G."/>
            <person name="Scheremetjew M."/>
            <person name="Finn R."/>
            <person name="Kale V."/>
            <person name="Holt S."/>
            <person name="Cochrane G."/>
            <person name="Meng A."/>
            <person name="Brown T."/>
            <person name="Cohen L."/>
        </authorList>
    </citation>
    <scope>NUCLEOTIDE SEQUENCE</scope>
    <source>
        <strain evidence="10">CCMP1452</strain>
    </source>
</reference>
<comment type="catalytic activity">
    <reaction evidence="1">
        <text>Thiol-dependent hydrolysis of ester, thioester, amide, peptide and isopeptide bonds formed by the C-terminal Gly of ubiquitin (a 76-residue protein attached to proteins as an intracellular targeting signal).</text>
        <dbReference type="EC" id="3.4.19.12"/>
    </reaction>
</comment>
<feature type="compositionally biased region" description="Polar residues" evidence="7">
    <location>
        <begin position="297"/>
        <end position="307"/>
    </location>
</feature>
<evidence type="ECO:0000256" key="5">
    <source>
        <dbReference type="ARBA" id="ARBA00022786"/>
    </source>
</evidence>
<dbReference type="InterPro" id="IPR038765">
    <property type="entry name" value="Papain-like_cys_pep_sf"/>
</dbReference>
<dbReference type="InterPro" id="IPR003323">
    <property type="entry name" value="OTU_dom"/>
</dbReference>
<proteinExistence type="inferred from homology"/>
<feature type="domain" description="UBA" evidence="8">
    <location>
        <begin position="367"/>
        <end position="409"/>
    </location>
</feature>
<dbReference type="InterPro" id="IPR015940">
    <property type="entry name" value="UBA"/>
</dbReference>
<dbReference type="GO" id="GO:0006508">
    <property type="term" value="P:proteolysis"/>
    <property type="evidence" value="ECO:0007669"/>
    <property type="project" value="UniProtKB-KW"/>
</dbReference>